<reference evidence="11 12" key="1">
    <citation type="submission" date="2024-09" db="EMBL/GenBank/DDBJ databases">
        <authorList>
            <person name="Sun Q."/>
            <person name="Mori K."/>
        </authorList>
    </citation>
    <scope>NUCLEOTIDE SEQUENCE [LARGE SCALE GENOMIC DNA]</scope>
    <source>
        <strain evidence="11 12">CGMCC 1.15906</strain>
    </source>
</reference>
<dbReference type="RefSeq" id="WP_380043331.1">
    <property type="nucleotide sequence ID" value="NZ_JBHLTC010000001.1"/>
</dbReference>
<keyword evidence="5" id="KW-0547">Nucleotide-binding</keyword>
<evidence type="ECO:0000256" key="7">
    <source>
        <dbReference type="ARBA" id="ARBA00022840"/>
    </source>
</evidence>
<evidence type="ECO:0000256" key="3">
    <source>
        <dbReference type="ARBA" id="ARBA00022553"/>
    </source>
</evidence>
<dbReference type="GO" id="GO:0016301">
    <property type="term" value="F:kinase activity"/>
    <property type="evidence" value="ECO:0007669"/>
    <property type="project" value="UniProtKB-KW"/>
</dbReference>
<feature type="transmembrane region" description="Helical" evidence="9">
    <location>
        <begin position="77"/>
        <end position="97"/>
    </location>
</feature>
<keyword evidence="9" id="KW-0472">Membrane</keyword>
<keyword evidence="12" id="KW-1185">Reference proteome</keyword>
<evidence type="ECO:0000256" key="9">
    <source>
        <dbReference type="SAM" id="Phobius"/>
    </source>
</evidence>
<dbReference type="EMBL" id="JBHLTC010000001">
    <property type="protein sequence ID" value="MFC0622651.1"/>
    <property type="molecule type" value="Genomic_DNA"/>
</dbReference>
<dbReference type="InterPro" id="IPR050482">
    <property type="entry name" value="Sensor_HK_TwoCompSys"/>
</dbReference>
<evidence type="ECO:0000259" key="10">
    <source>
        <dbReference type="Pfam" id="PF07730"/>
    </source>
</evidence>
<dbReference type="PANTHER" id="PTHR24421:SF10">
    <property type="entry name" value="NITRATE_NITRITE SENSOR PROTEIN NARQ"/>
    <property type="match status" value="1"/>
</dbReference>
<keyword evidence="9" id="KW-0812">Transmembrane</keyword>
<evidence type="ECO:0000313" key="12">
    <source>
        <dbReference type="Proteomes" id="UP001589890"/>
    </source>
</evidence>
<dbReference type="SUPFAM" id="SSF55874">
    <property type="entry name" value="ATPase domain of HSP90 chaperone/DNA topoisomerase II/histidine kinase"/>
    <property type="match status" value="1"/>
</dbReference>
<sequence length="363" mass="38594">MASGPEWTWRWTITWFSLACFLAAMALLTRRRALSLAGLAASGLSSALMVGLQSSSATVLTAMSIVMFAIHYPRRTWPVVAFSTLCLAVATGSAYLWADPGNWLIGLYGLVVILVLIGLNRRQFEVQSQQTVELLVQTRMAQEEQARAAALDERSRIARELHDVLAHALGALTVQLDVAEALLERDDPKAALERVRHSRRLAVQGLVEARNAVAALRADVPALPEALAALVLQHRLNHAVQAELHETGAARPVSSGVAVALLGTAREALTNAAKHGPGARIDVHLEQLPDRTRMTIEDAGTTQRAVAATGVPGFGLTGMRERLALVGGTLTAGPGVPAKGDGPTGWKVVAEVPAAHTEVKAND</sequence>
<evidence type="ECO:0000256" key="4">
    <source>
        <dbReference type="ARBA" id="ARBA00022679"/>
    </source>
</evidence>
<organism evidence="11 12">
    <name type="scientific">Kribbella deserti</name>
    <dbReference type="NCBI Taxonomy" id="1926257"/>
    <lineage>
        <taxon>Bacteria</taxon>
        <taxon>Bacillati</taxon>
        <taxon>Actinomycetota</taxon>
        <taxon>Actinomycetes</taxon>
        <taxon>Propionibacteriales</taxon>
        <taxon>Kribbellaceae</taxon>
        <taxon>Kribbella</taxon>
    </lineage>
</organism>
<evidence type="ECO:0000256" key="2">
    <source>
        <dbReference type="ARBA" id="ARBA00012438"/>
    </source>
</evidence>
<gene>
    <name evidence="11" type="ORF">ACFFGN_01165</name>
</gene>
<evidence type="ECO:0000313" key="11">
    <source>
        <dbReference type="EMBL" id="MFC0622651.1"/>
    </source>
</evidence>
<dbReference type="CDD" id="cd16917">
    <property type="entry name" value="HATPase_UhpB-NarQ-NarX-like"/>
    <property type="match status" value="1"/>
</dbReference>
<dbReference type="PANTHER" id="PTHR24421">
    <property type="entry name" value="NITRATE/NITRITE SENSOR PROTEIN NARX-RELATED"/>
    <property type="match status" value="1"/>
</dbReference>
<dbReference type="EC" id="2.7.13.3" evidence="2"/>
<evidence type="ECO:0000256" key="8">
    <source>
        <dbReference type="ARBA" id="ARBA00023012"/>
    </source>
</evidence>
<evidence type="ECO:0000256" key="5">
    <source>
        <dbReference type="ARBA" id="ARBA00022741"/>
    </source>
</evidence>
<proteinExistence type="predicted"/>
<keyword evidence="4" id="KW-0808">Transferase</keyword>
<accession>A0ABV6QDG9</accession>
<keyword evidence="7" id="KW-0067">ATP-binding</keyword>
<protein>
    <recommendedName>
        <fullName evidence="2">histidine kinase</fullName>
        <ecNumber evidence="2">2.7.13.3</ecNumber>
    </recommendedName>
</protein>
<keyword evidence="9" id="KW-1133">Transmembrane helix</keyword>
<dbReference type="Gene3D" id="3.30.565.10">
    <property type="entry name" value="Histidine kinase-like ATPase, C-terminal domain"/>
    <property type="match status" value="1"/>
</dbReference>
<dbReference type="Proteomes" id="UP001589890">
    <property type="component" value="Unassembled WGS sequence"/>
</dbReference>
<evidence type="ECO:0000256" key="6">
    <source>
        <dbReference type="ARBA" id="ARBA00022777"/>
    </source>
</evidence>
<feature type="transmembrane region" description="Helical" evidence="9">
    <location>
        <begin position="103"/>
        <end position="120"/>
    </location>
</feature>
<name>A0ABV6QDG9_9ACTN</name>
<keyword evidence="6 11" id="KW-0418">Kinase</keyword>
<feature type="transmembrane region" description="Helical" evidence="9">
    <location>
        <begin position="47"/>
        <end position="70"/>
    </location>
</feature>
<evidence type="ECO:0000256" key="1">
    <source>
        <dbReference type="ARBA" id="ARBA00000085"/>
    </source>
</evidence>
<comment type="caution">
    <text evidence="11">The sequence shown here is derived from an EMBL/GenBank/DDBJ whole genome shotgun (WGS) entry which is preliminary data.</text>
</comment>
<comment type="catalytic activity">
    <reaction evidence="1">
        <text>ATP + protein L-histidine = ADP + protein N-phospho-L-histidine.</text>
        <dbReference type="EC" id="2.7.13.3"/>
    </reaction>
</comment>
<dbReference type="InterPro" id="IPR036890">
    <property type="entry name" value="HATPase_C_sf"/>
</dbReference>
<keyword evidence="8" id="KW-0902">Two-component regulatory system</keyword>
<dbReference type="Gene3D" id="1.20.5.1930">
    <property type="match status" value="1"/>
</dbReference>
<dbReference type="InterPro" id="IPR011712">
    <property type="entry name" value="Sig_transdc_His_kin_sub3_dim/P"/>
</dbReference>
<feature type="domain" description="Signal transduction histidine kinase subgroup 3 dimerisation and phosphoacceptor" evidence="10">
    <location>
        <begin position="153"/>
        <end position="219"/>
    </location>
</feature>
<dbReference type="Pfam" id="PF07730">
    <property type="entry name" value="HisKA_3"/>
    <property type="match status" value="1"/>
</dbReference>
<keyword evidence="3" id="KW-0597">Phosphoprotein</keyword>